<reference evidence="3" key="1">
    <citation type="submission" date="2023-06" db="EMBL/GenBank/DDBJ databases">
        <authorList>
            <person name="Kurt Z."/>
        </authorList>
    </citation>
    <scope>NUCLEOTIDE SEQUENCE</scope>
</reference>
<keyword evidence="3" id="KW-0675">Receptor</keyword>
<dbReference type="Proteomes" id="UP001642409">
    <property type="component" value="Unassembled WGS sequence"/>
</dbReference>
<reference evidence="4 5" key="2">
    <citation type="submission" date="2024-07" db="EMBL/GenBank/DDBJ databases">
        <authorList>
            <person name="Akdeniz Z."/>
        </authorList>
    </citation>
    <scope>NUCLEOTIDE SEQUENCE [LARGE SCALE GENOMIC DNA]</scope>
</reference>
<dbReference type="SUPFAM" id="SSF52058">
    <property type="entry name" value="L domain-like"/>
    <property type="match status" value="1"/>
</dbReference>
<dbReference type="PANTHER" id="PTHR46652">
    <property type="entry name" value="LEUCINE-RICH REPEAT AND IQ DOMAIN-CONTAINING PROTEIN 1-RELATED"/>
    <property type="match status" value="1"/>
</dbReference>
<evidence type="ECO:0000256" key="2">
    <source>
        <dbReference type="ARBA" id="ARBA00022737"/>
    </source>
</evidence>
<comment type="caution">
    <text evidence="3">The sequence shown here is derived from an EMBL/GenBank/DDBJ whole genome shotgun (WGS) entry which is preliminary data.</text>
</comment>
<name>A0AA86PJR3_9EUKA</name>
<dbReference type="AlphaFoldDB" id="A0AA86PJR3"/>
<sequence>MDQNNNNQNQEYDEQMYRKYERKIQDGKMEIGGYLKTEFCNRPRGDPEVTNLRYLEKLNIQMLKVFINNDMCIKIQSKTIKKLTLEQTVMDQQYLKFNDSEGQIVSNPKKLNMQVDDLELENLEVFDLHRNSLEDDQLYNLAKFKKLHSLDVSDNKVDLTHIHMVLSLTKLSMRYCSLKNIDLISSLVNLEELDISSNKDLELCPLFKLKNLSKLTMNNCRLKTIDQIVQLTNLEVLNISDNYLLQIIDSPRLLVYLKELDISSNKQIDTTSLQGLKSLNKLSMRYCGLKNIGQITQLTNLEVLNISDNYQLQTIDSIRLLVNLKELDISQNKQIDITPLKNLVGLIILNLRSCALTQLSALKPLINLQTLDLSYNPNIIITELQYLKKLTHLNLEFCNLVSIYVVRPLVNIEELNISSNTIVYLDADFNQMTKLETLTLERNRISDVCRFQSTYVCKCTASQIQFYETNQILQGSYIQIIVSTYIQFFKIYQLAY</sequence>
<dbReference type="InterPro" id="IPR025875">
    <property type="entry name" value="Leu-rich_rpt_4"/>
</dbReference>
<dbReference type="Pfam" id="PF12799">
    <property type="entry name" value="LRR_4"/>
    <property type="match status" value="1"/>
</dbReference>
<dbReference type="EMBL" id="CAXDID020000246">
    <property type="protein sequence ID" value="CAL6063474.1"/>
    <property type="molecule type" value="Genomic_DNA"/>
</dbReference>
<keyword evidence="2" id="KW-0677">Repeat</keyword>
<keyword evidence="1" id="KW-0433">Leucine-rich repeat</keyword>
<protein>
    <submittedName>
        <fullName evidence="3">Receptor-like protein</fullName>
    </submittedName>
    <submittedName>
        <fullName evidence="4">Receptor-like_protein</fullName>
    </submittedName>
</protein>
<dbReference type="EMBL" id="CATOUU010000666">
    <property type="protein sequence ID" value="CAI9939577.1"/>
    <property type="molecule type" value="Genomic_DNA"/>
</dbReference>
<gene>
    <name evidence="3" type="ORF">HINF_LOCUS27222</name>
    <name evidence="4" type="ORF">HINF_LOCUS50890</name>
</gene>
<evidence type="ECO:0000256" key="1">
    <source>
        <dbReference type="ARBA" id="ARBA00022614"/>
    </source>
</evidence>
<evidence type="ECO:0000313" key="3">
    <source>
        <dbReference type="EMBL" id="CAI9939577.1"/>
    </source>
</evidence>
<dbReference type="InterPro" id="IPR032675">
    <property type="entry name" value="LRR_dom_sf"/>
</dbReference>
<proteinExistence type="predicted"/>
<accession>A0AA86PJR3</accession>
<dbReference type="InterPro" id="IPR050836">
    <property type="entry name" value="SDS22/Internalin_LRR"/>
</dbReference>
<dbReference type="PROSITE" id="PS51450">
    <property type="entry name" value="LRR"/>
    <property type="match status" value="5"/>
</dbReference>
<dbReference type="PANTHER" id="PTHR46652:SF3">
    <property type="entry name" value="LEUCINE-RICH REPEAT-CONTAINING PROTEIN 9"/>
    <property type="match status" value="1"/>
</dbReference>
<dbReference type="InterPro" id="IPR001611">
    <property type="entry name" value="Leu-rich_rpt"/>
</dbReference>
<evidence type="ECO:0000313" key="5">
    <source>
        <dbReference type="Proteomes" id="UP001642409"/>
    </source>
</evidence>
<evidence type="ECO:0000313" key="4">
    <source>
        <dbReference type="EMBL" id="CAL6063474.1"/>
    </source>
</evidence>
<dbReference type="Gene3D" id="3.80.10.10">
    <property type="entry name" value="Ribonuclease Inhibitor"/>
    <property type="match status" value="2"/>
</dbReference>
<organism evidence="3">
    <name type="scientific">Hexamita inflata</name>
    <dbReference type="NCBI Taxonomy" id="28002"/>
    <lineage>
        <taxon>Eukaryota</taxon>
        <taxon>Metamonada</taxon>
        <taxon>Diplomonadida</taxon>
        <taxon>Hexamitidae</taxon>
        <taxon>Hexamitinae</taxon>
        <taxon>Hexamita</taxon>
    </lineage>
</organism>
<keyword evidence="5" id="KW-1185">Reference proteome</keyword>